<evidence type="ECO:0000313" key="2">
    <source>
        <dbReference type="Proteomes" id="UP000291084"/>
    </source>
</evidence>
<dbReference type="Proteomes" id="UP000291084">
    <property type="component" value="Chromosome 3"/>
</dbReference>
<proteinExistence type="predicted"/>
<sequence>MPWDDDYSGVLAVKMKQQSHYLCKRTKYFQTNLNTFSYYYQFLGTGECRVMQTFRLVELIFQTSNSNTIITS</sequence>
<reference evidence="1 2" key="1">
    <citation type="journal article" date="2015" name="Sci. Rep.">
        <title>The power of single molecule real-time sequencing technology in the de novo assembly of a eukaryotic genome.</title>
        <authorList>
            <person name="Sakai H."/>
            <person name="Naito K."/>
            <person name="Ogiso-Tanaka E."/>
            <person name="Takahashi Y."/>
            <person name="Iseki K."/>
            <person name="Muto C."/>
            <person name="Satou K."/>
            <person name="Teruya K."/>
            <person name="Shiroma A."/>
            <person name="Shimoji M."/>
            <person name="Hirano T."/>
            <person name="Itoh T."/>
            <person name="Kaga A."/>
            <person name="Tomooka N."/>
        </authorList>
    </citation>
    <scope>NUCLEOTIDE SEQUENCE [LARGE SCALE GENOMIC DNA]</scope>
    <source>
        <strain evidence="2">cv. Shumari</strain>
    </source>
</reference>
<dbReference type="EMBL" id="AP015036">
    <property type="protein sequence ID" value="BAT81352.1"/>
    <property type="molecule type" value="Genomic_DNA"/>
</dbReference>
<dbReference type="AlphaFoldDB" id="A0A0S3RL96"/>
<accession>A0A0S3RL96</accession>
<organism evidence="1 2">
    <name type="scientific">Vigna angularis var. angularis</name>
    <dbReference type="NCBI Taxonomy" id="157739"/>
    <lineage>
        <taxon>Eukaryota</taxon>
        <taxon>Viridiplantae</taxon>
        <taxon>Streptophyta</taxon>
        <taxon>Embryophyta</taxon>
        <taxon>Tracheophyta</taxon>
        <taxon>Spermatophyta</taxon>
        <taxon>Magnoliopsida</taxon>
        <taxon>eudicotyledons</taxon>
        <taxon>Gunneridae</taxon>
        <taxon>Pentapetalae</taxon>
        <taxon>rosids</taxon>
        <taxon>fabids</taxon>
        <taxon>Fabales</taxon>
        <taxon>Fabaceae</taxon>
        <taxon>Papilionoideae</taxon>
        <taxon>50 kb inversion clade</taxon>
        <taxon>NPAAA clade</taxon>
        <taxon>indigoferoid/millettioid clade</taxon>
        <taxon>Phaseoleae</taxon>
        <taxon>Vigna</taxon>
    </lineage>
</organism>
<gene>
    <name evidence="1" type="primary">Vigan.03G105100</name>
    <name evidence="1" type="ORF">VIGAN_03105100</name>
</gene>
<protein>
    <submittedName>
        <fullName evidence="1">Uncharacterized protein</fullName>
    </submittedName>
</protein>
<evidence type="ECO:0000313" key="1">
    <source>
        <dbReference type="EMBL" id="BAT81352.1"/>
    </source>
</evidence>
<name>A0A0S3RL96_PHAAN</name>
<keyword evidence="2" id="KW-1185">Reference proteome</keyword>